<comment type="caution">
    <text evidence="1">The sequence shown here is derived from an EMBL/GenBank/DDBJ whole genome shotgun (WGS) entry which is preliminary data.</text>
</comment>
<gene>
    <name evidence="1" type="ORF">FA95DRAFT_1611971</name>
</gene>
<sequence length="136" mass="14344">MNSLNPFDRIIPIIDHSPDPSTVAELADGRLLNADLDVLQQIQFAAEQRFKLASSKPVGSSPLPTVQGEVETRTIRPVDDTGAGLCPVTTVQASGQPVAQPLSIPKAFRSTSLPDPPSCSTPAVDTSSCMYPSSTI</sequence>
<reference evidence="1" key="2">
    <citation type="journal article" date="2022" name="New Phytol.">
        <title>Evolutionary transition to the ectomycorrhizal habit in the genomes of a hyperdiverse lineage of mushroom-forming fungi.</title>
        <authorList>
            <person name="Looney B."/>
            <person name="Miyauchi S."/>
            <person name="Morin E."/>
            <person name="Drula E."/>
            <person name="Courty P.E."/>
            <person name="Kohler A."/>
            <person name="Kuo A."/>
            <person name="LaButti K."/>
            <person name="Pangilinan J."/>
            <person name="Lipzen A."/>
            <person name="Riley R."/>
            <person name="Andreopoulos W."/>
            <person name="He G."/>
            <person name="Johnson J."/>
            <person name="Nolan M."/>
            <person name="Tritt A."/>
            <person name="Barry K.W."/>
            <person name="Grigoriev I.V."/>
            <person name="Nagy L.G."/>
            <person name="Hibbett D."/>
            <person name="Henrissat B."/>
            <person name="Matheny P.B."/>
            <person name="Labbe J."/>
            <person name="Martin F.M."/>
        </authorList>
    </citation>
    <scope>NUCLEOTIDE SEQUENCE</scope>
    <source>
        <strain evidence="1">FP105234-sp</strain>
    </source>
</reference>
<dbReference type="EMBL" id="MU276216">
    <property type="protein sequence ID" value="KAI0040229.1"/>
    <property type="molecule type" value="Genomic_DNA"/>
</dbReference>
<name>A0ACB8R823_9AGAM</name>
<protein>
    <submittedName>
        <fullName evidence="1">Uncharacterized protein</fullName>
    </submittedName>
</protein>
<reference evidence="1" key="1">
    <citation type="submission" date="2021-02" db="EMBL/GenBank/DDBJ databases">
        <authorList>
            <consortium name="DOE Joint Genome Institute"/>
            <person name="Ahrendt S."/>
            <person name="Looney B.P."/>
            <person name="Miyauchi S."/>
            <person name="Morin E."/>
            <person name="Drula E."/>
            <person name="Courty P.E."/>
            <person name="Chicoki N."/>
            <person name="Fauchery L."/>
            <person name="Kohler A."/>
            <person name="Kuo A."/>
            <person name="Labutti K."/>
            <person name="Pangilinan J."/>
            <person name="Lipzen A."/>
            <person name="Riley R."/>
            <person name="Andreopoulos W."/>
            <person name="He G."/>
            <person name="Johnson J."/>
            <person name="Barry K.W."/>
            <person name="Grigoriev I.V."/>
            <person name="Nagy L."/>
            <person name="Hibbett D."/>
            <person name="Henrissat B."/>
            <person name="Matheny P.B."/>
            <person name="Labbe J."/>
            <person name="Martin F."/>
        </authorList>
    </citation>
    <scope>NUCLEOTIDE SEQUENCE</scope>
    <source>
        <strain evidence="1">FP105234-sp</strain>
    </source>
</reference>
<dbReference type="Proteomes" id="UP000814033">
    <property type="component" value="Unassembled WGS sequence"/>
</dbReference>
<organism evidence="1 2">
    <name type="scientific">Auriscalpium vulgare</name>
    <dbReference type="NCBI Taxonomy" id="40419"/>
    <lineage>
        <taxon>Eukaryota</taxon>
        <taxon>Fungi</taxon>
        <taxon>Dikarya</taxon>
        <taxon>Basidiomycota</taxon>
        <taxon>Agaricomycotina</taxon>
        <taxon>Agaricomycetes</taxon>
        <taxon>Russulales</taxon>
        <taxon>Auriscalpiaceae</taxon>
        <taxon>Auriscalpium</taxon>
    </lineage>
</organism>
<evidence type="ECO:0000313" key="2">
    <source>
        <dbReference type="Proteomes" id="UP000814033"/>
    </source>
</evidence>
<accession>A0ACB8R823</accession>
<proteinExistence type="predicted"/>
<keyword evidence="2" id="KW-1185">Reference proteome</keyword>
<evidence type="ECO:0000313" key="1">
    <source>
        <dbReference type="EMBL" id="KAI0040229.1"/>
    </source>
</evidence>